<dbReference type="Proteomes" id="UP000248627">
    <property type="component" value="Unassembled WGS sequence"/>
</dbReference>
<dbReference type="PROSITE" id="PS51898">
    <property type="entry name" value="TYR_RECOMBINASE"/>
    <property type="match status" value="1"/>
</dbReference>
<keyword evidence="2" id="KW-0238">DNA-binding</keyword>
<dbReference type="GO" id="GO:0006310">
    <property type="term" value="P:DNA recombination"/>
    <property type="evidence" value="ECO:0007669"/>
    <property type="project" value="UniProtKB-KW"/>
</dbReference>
<organism evidence="4 5">
    <name type="scientific">Micromonospora endophytica</name>
    <dbReference type="NCBI Taxonomy" id="515350"/>
    <lineage>
        <taxon>Bacteria</taxon>
        <taxon>Bacillati</taxon>
        <taxon>Actinomycetota</taxon>
        <taxon>Actinomycetes</taxon>
        <taxon>Micromonosporales</taxon>
        <taxon>Micromonosporaceae</taxon>
        <taxon>Micromonospora</taxon>
    </lineage>
</organism>
<dbReference type="CDD" id="cd01189">
    <property type="entry name" value="INT_ICEBs1_C_like"/>
    <property type="match status" value="1"/>
</dbReference>
<dbReference type="InterPro" id="IPR002104">
    <property type="entry name" value="Integrase_catalytic"/>
</dbReference>
<accession>A0A2W2CG10</accession>
<dbReference type="RefSeq" id="WP_111243613.1">
    <property type="nucleotide sequence ID" value="NZ_AP023358.1"/>
</dbReference>
<dbReference type="AlphaFoldDB" id="A0A2W2CG10"/>
<dbReference type="InterPro" id="IPR050090">
    <property type="entry name" value="Tyrosine_recombinase_XerCD"/>
</dbReference>
<dbReference type="OrthoDB" id="9805859at2"/>
<evidence type="ECO:0000313" key="4">
    <source>
        <dbReference type="EMBL" id="PZF96740.1"/>
    </source>
</evidence>
<dbReference type="Gene3D" id="1.10.443.10">
    <property type="entry name" value="Intergrase catalytic core"/>
    <property type="match status" value="1"/>
</dbReference>
<comment type="caution">
    <text evidence="4">The sequence shown here is derived from an EMBL/GenBank/DDBJ whole genome shotgun (WGS) entry which is preliminary data.</text>
</comment>
<evidence type="ECO:0000256" key="3">
    <source>
        <dbReference type="ARBA" id="ARBA00023172"/>
    </source>
</evidence>
<name>A0A2W2CG10_9ACTN</name>
<dbReference type="PANTHER" id="PTHR30349:SF41">
    <property type="entry name" value="INTEGRASE_RECOMBINASE PROTEIN MJ0367-RELATED"/>
    <property type="match status" value="1"/>
</dbReference>
<keyword evidence="5" id="KW-1185">Reference proteome</keyword>
<dbReference type="EMBL" id="POTX01000074">
    <property type="protein sequence ID" value="PZF96740.1"/>
    <property type="molecule type" value="Genomic_DNA"/>
</dbReference>
<gene>
    <name evidence="4" type="ORF">C1I93_13465</name>
</gene>
<evidence type="ECO:0000313" key="5">
    <source>
        <dbReference type="Proteomes" id="UP000248627"/>
    </source>
</evidence>
<protein>
    <submittedName>
        <fullName evidence="4">Site-specific integrase</fullName>
    </submittedName>
</protein>
<reference evidence="4 5" key="1">
    <citation type="submission" date="2018-01" db="EMBL/GenBank/DDBJ databases">
        <title>Draft genome sequence of Jishengella endophytica.</title>
        <authorList>
            <person name="Sahin N."/>
            <person name="Ay H."/>
            <person name="Saygin H."/>
        </authorList>
    </citation>
    <scope>NUCLEOTIDE SEQUENCE [LARGE SCALE GENOMIC DNA]</scope>
    <source>
        <strain evidence="4 5">DSM 45430</strain>
    </source>
</reference>
<dbReference type="InterPro" id="IPR011010">
    <property type="entry name" value="DNA_brk_join_enz"/>
</dbReference>
<dbReference type="Pfam" id="PF00589">
    <property type="entry name" value="Phage_integrase"/>
    <property type="match status" value="1"/>
</dbReference>
<evidence type="ECO:0000256" key="2">
    <source>
        <dbReference type="ARBA" id="ARBA00023125"/>
    </source>
</evidence>
<dbReference type="PANTHER" id="PTHR30349">
    <property type="entry name" value="PHAGE INTEGRASE-RELATED"/>
    <property type="match status" value="1"/>
</dbReference>
<comment type="similarity">
    <text evidence="1">Belongs to the 'phage' integrase family.</text>
</comment>
<evidence type="ECO:0000256" key="1">
    <source>
        <dbReference type="ARBA" id="ARBA00008857"/>
    </source>
</evidence>
<proteinExistence type="inferred from homology"/>
<sequence>MFDEIDADNEFIRAARVSGDPEQRRTVKGRRVVGAATKQRIRATLRAAINHWIREQMITINPATLVELESGKRPKALMWTDARVEAWKENRVRRTAAVLELGAARERHDVSAVHRLLVEIDQLDTTERPSPVMVWTAEQTGYFLDFIHNDRLYPLYHLIAYRGPRRGEACGSRWVDLNKRAHTLKITEQLVQLGWKVESGAPKSEAGGRELTLDDITLKVIEAWRKRQIAERLAWGGTWNNSGRIFTHQDGSALHPADVTKHFNELVAASGLPPIRLHDLRHGAATLALEGGVDIKVVQEELGHSTSTLTRDTYTSVSPRLAREAAEKMAGIVPRAVKAVSDEAATGTDGLPSVPRSPRTTKRADPQ</sequence>
<dbReference type="InterPro" id="IPR013762">
    <property type="entry name" value="Integrase-like_cat_sf"/>
</dbReference>
<dbReference type="GO" id="GO:0015074">
    <property type="term" value="P:DNA integration"/>
    <property type="evidence" value="ECO:0007669"/>
    <property type="project" value="InterPro"/>
</dbReference>
<dbReference type="SUPFAM" id="SSF56349">
    <property type="entry name" value="DNA breaking-rejoining enzymes"/>
    <property type="match status" value="1"/>
</dbReference>
<dbReference type="GO" id="GO:0003677">
    <property type="term" value="F:DNA binding"/>
    <property type="evidence" value="ECO:0007669"/>
    <property type="project" value="UniProtKB-KW"/>
</dbReference>
<keyword evidence="3" id="KW-0233">DNA recombination</keyword>